<evidence type="ECO:0000256" key="6">
    <source>
        <dbReference type="ARBA" id="ARBA00023136"/>
    </source>
</evidence>
<evidence type="ECO:0000256" key="3">
    <source>
        <dbReference type="ARBA" id="ARBA00022475"/>
    </source>
</evidence>
<accession>U5WCG8</accession>
<evidence type="ECO:0000313" key="9">
    <source>
        <dbReference type="EMBL" id="AGZ46662.1"/>
    </source>
</evidence>
<dbReference type="PROSITE" id="PS50850">
    <property type="entry name" value="MFS"/>
    <property type="match status" value="1"/>
</dbReference>
<reference evidence="9 10" key="1">
    <citation type="journal article" date="2014" name="J. Biotechnol.">
        <title>Complete genome sequence of the actinobacterium Actinoplanes friuliensis HAG 010964, producer of the lipopeptide antibiotic friulimycin.</title>
        <authorList>
            <person name="Ruckert C."/>
            <person name="Szczepanowski R."/>
            <person name="Albersmeier A."/>
            <person name="Goesmann A."/>
            <person name="Fischer N."/>
            <person name="Steinkamper A."/>
            <person name="Puhler A."/>
            <person name="Biener R."/>
            <person name="Schwartz D."/>
            <person name="Kalinowski J."/>
        </authorList>
    </citation>
    <scope>NUCLEOTIDE SEQUENCE [LARGE SCALE GENOMIC DNA]</scope>
    <source>
        <strain evidence="9 10">DSM 7358</strain>
    </source>
</reference>
<dbReference type="PANTHER" id="PTHR42718:SF46">
    <property type="entry name" value="BLR6921 PROTEIN"/>
    <property type="match status" value="1"/>
</dbReference>
<evidence type="ECO:0000256" key="4">
    <source>
        <dbReference type="ARBA" id="ARBA00022692"/>
    </source>
</evidence>
<feature type="transmembrane region" description="Helical" evidence="7">
    <location>
        <begin position="209"/>
        <end position="230"/>
    </location>
</feature>
<proteinExistence type="predicted"/>
<protein>
    <submittedName>
        <fullName evidence="9">EmrB/QacA subfamily drug resistance transporter</fullName>
    </submittedName>
</protein>
<feature type="transmembrane region" description="Helical" evidence="7">
    <location>
        <begin position="175"/>
        <end position="197"/>
    </location>
</feature>
<sequence>MYAAQGGACVEVEPVQRNPWSTLAVLALAQFMVVLDVTIVNVALPDIQQDLGFSASGLQWVVSAYTLLFGGFLLLGGRAADLLGRRRLFIIGLLVFGVTSLIAGLAQNPEQLVIMRAVQGLGGALLSPAAFAILTVTYAKGRERNIAMGVWGGLAGLGGTLGVIAGGLLVDSLSWRWVFLVNVPIAVALAVIVPLFVRESKITSTGTRTFDVAGALLSTAGLLAIVLGVIRAEPEGWASLQVIALLVGGLAMLGAFIGVEARSSAPLVPLSLFRSRGLTTSILALALNGAAFLAMFFLTAIFLQQVRGLTALETGLQFLPMGIAAITSAVVSAQLVTRFGTKPVQFGGAALSVVGLLLLSGADATGSYALTILPGLILFGMGIIATGTPASIAAVSDVEHEQAGAASGVVNAGYQVGGALGLAAITTFATSHVEGLLTGGSAPQDALVGGFERGLLIAAIFAAANIAIALGAPRLRPTIDEVENAAVAA</sequence>
<keyword evidence="2" id="KW-0813">Transport</keyword>
<dbReference type="SUPFAM" id="SSF103473">
    <property type="entry name" value="MFS general substrate transporter"/>
    <property type="match status" value="2"/>
</dbReference>
<dbReference type="Pfam" id="PF07690">
    <property type="entry name" value="MFS_1"/>
    <property type="match status" value="1"/>
</dbReference>
<dbReference type="PATRIC" id="fig|1246995.3.peg.8507"/>
<dbReference type="PROSITE" id="PS00216">
    <property type="entry name" value="SUGAR_TRANSPORT_1"/>
    <property type="match status" value="1"/>
</dbReference>
<dbReference type="Gene3D" id="1.20.1720.10">
    <property type="entry name" value="Multidrug resistance protein D"/>
    <property type="match status" value="1"/>
</dbReference>
<evidence type="ECO:0000259" key="8">
    <source>
        <dbReference type="PROSITE" id="PS50850"/>
    </source>
</evidence>
<keyword evidence="3" id="KW-1003">Cell membrane</keyword>
<dbReference type="GO" id="GO:0022857">
    <property type="term" value="F:transmembrane transporter activity"/>
    <property type="evidence" value="ECO:0007669"/>
    <property type="project" value="InterPro"/>
</dbReference>
<evidence type="ECO:0000256" key="7">
    <source>
        <dbReference type="SAM" id="Phobius"/>
    </source>
</evidence>
<dbReference type="InterPro" id="IPR036259">
    <property type="entry name" value="MFS_trans_sf"/>
</dbReference>
<comment type="subcellular location">
    <subcellularLocation>
        <location evidence="1">Cell membrane</location>
        <topology evidence="1">Multi-pass membrane protein</topology>
    </subcellularLocation>
</comment>
<dbReference type="PANTHER" id="PTHR42718">
    <property type="entry name" value="MAJOR FACILITATOR SUPERFAMILY MULTIDRUG TRANSPORTER MFSC"/>
    <property type="match status" value="1"/>
</dbReference>
<feature type="transmembrane region" description="Helical" evidence="7">
    <location>
        <begin position="454"/>
        <end position="472"/>
    </location>
</feature>
<feature type="domain" description="Major facilitator superfamily (MFS) profile" evidence="8">
    <location>
        <begin position="22"/>
        <end position="476"/>
    </location>
</feature>
<gene>
    <name evidence="9" type="ORF">AFR_42040</name>
</gene>
<keyword evidence="6 7" id="KW-0472">Membrane</keyword>
<evidence type="ECO:0000256" key="5">
    <source>
        <dbReference type="ARBA" id="ARBA00022989"/>
    </source>
</evidence>
<dbReference type="PRINTS" id="PR01036">
    <property type="entry name" value="TCRTETB"/>
</dbReference>
<dbReference type="AlphaFoldDB" id="U5WCG8"/>
<dbReference type="STRING" id="1246995.AFR_42040"/>
<dbReference type="KEGG" id="afs:AFR_42040"/>
<dbReference type="GO" id="GO:0005886">
    <property type="term" value="C:plasma membrane"/>
    <property type="evidence" value="ECO:0007669"/>
    <property type="project" value="UniProtKB-SubCell"/>
</dbReference>
<dbReference type="InterPro" id="IPR005829">
    <property type="entry name" value="Sugar_transporter_CS"/>
</dbReference>
<dbReference type="NCBIfam" id="TIGR00711">
    <property type="entry name" value="efflux_EmrB"/>
    <property type="match status" value="1"/>
</dbReference>
<feature type="transmembrane region" description="Helical" evidence="7">
    <location>
        <begin position="118"/>
        <end position="139"/>
    </location>
</feature>
<name>U5WCG8_9ACTN</name>
<dbReference type="CDD" id="cd17321">
    <property type="entry name" value="MFS_MMR_MDR_like"/>
    <property type="match status" value="1"/>
</dbReference>
<dbReference type="InterPro" id="IPR020846">
    <property type="entry name" value="MFS_dom"/>
</dbReference>
<feature type="transmembrane region" description="Helical" evidence="7">
    <location>
        <begin position="315"/>
        <end position="337"/>
    </location>
</feature>
<dbReference type="HOGENOM" id="CLU_000960_28_2_11"/>
<dbReference type="InterPro" id="IPR011701">
    <property type="entry name" value="MFS"/>
</dbReference>
<keyword evidence="4 7" id="KW-0812">Transmembrane</keyword>
<feature type="transmembrane region" description="Helical" evidence="7">
    <location>
        <begin position="368"/>
        <end position="386"/>
    </location>
</feature>
<feature type="transmembrane region" description="Helical" evidence="7">
    <location>
        <begin position="236"/>
        <end position="259"/>
    </location>
</feature>
<keyword evidence="5 7" id="KW-1133">Transmembrane helix</keyword>
<feature type="transmembrane region" description="Helical" evidence="7">
    <location>
        <begin position="344"/>
        <end position="362"/>
    </location>
</feature>
<dbReference type="OrthoDB" id="3218494at2"/>
<organism evidence="9 10">
    <name type="scientific">Actinoplanes friuliensis DSM 7358</name>
    <dbReference type="NCBI Taxonomy" id="1246995"/>
    <lineage>
        <taxon>Bacteria</taxon>
        <taxon>Bacillati</taxon>
        <taxon>Actinomycetota</taxon>
        <taxon>Actinomycetes</taxon>
        <taxon>Micromonosporales</taxon>
        <taxon>Micromonosporaceae</taxon>
        <taxon>Actinoplanes</taxon>
    </lineage>
</organism>
<feature type="transmembrane region" description="Helical" evidence="7">
    <location>
        <begin position="88"/>
        <end position="106"/>
    </location>
</feature>
<dbReference type="Proteomes" id="UP000017746">
    <property type="component" value="Chromosome"/>
</dbReference>
<feature type="transmembrane region" description="Helical" evidence="7">
    <location>
        <begin position="280"/>
        <end position="303"/>
    </location>
</feature>
<feature type="transmembrane region" description="Helical" evidence="7">
    <location>
        <begin position="146"/>
        <end position="169"/>
    </location>
</feature>
<dbReference type="EMBL" id="CP006272">
    <property type="protein sequence ID" value="AGZ46662.1"/>
    <property type="molecule type" value="Genomic_DNA"/>
</dbReference>
<feature type="transmembrane region" description="Helical" evidence="7">
    <location>
        <begin position="57"/>
        <end position="76"/>
    </location>
</feature>
<dbReference type="eggNOG" id="COG0477">
    <property type="taxonomic scope" value="Bacteria"/>
</dbReference>
<dbReference type="Gene3D" id="1.20.1250.20">
    <property type="entry name" value="MFS general substrate transporter like domains"/>
    <property type="match status" value="1"/>
</dbReference>
<feature type="transmembrane region" description="Helical" evidence="7">
    <location>
        <begin position="23"/>
        <end position="45"/>
    </location>
</feature>
<evidence type="ECO:0000256" key="1">
    <source>
        <dbReference type="ARBA" id="ARBA00004651"/>
    </source>
</evidence>
<dbReference type="InterPro" id="IPR004638">
    <property type="entry name" value="EmrB-like"/>
</dbReference>
<evidence type="ECO:0000256" key="2">
    <source>
        <dbReference type="ARBA" id="ARBA00022448"/>
    </source>
</evidence>
<evidence type="ECO:0000313" key="10">
    <source>
        <dbReference type="Proteomes" id="UP000017746"/>
    </source>
</evidence>
<keyword evidence="10" id="KW-1185">Reference proteome</keyword>